<dbReference type="RefSeq" id="WP_151893863.1">
    <property type="nucleotide sequence ID" value="NZ_BKCF01000002.1"/>
</dbReference>
<dbReference type="OrthoDB" id="959664at2"/>
<evidence type="ECO:0008006" key="3">
    <source>
        <dbReference type="Google" id="ProtNLM"/>
    </source>
</evidence>
<proteinExistence type="predicted"/>
<dbReference type="Proteomes" id="UP000326994">
    <property type="component" value="Unassembled WGS sequence"/>
</dbReference>
<dbReference type="EMBL" id="BKCF01000002">
    <property type="protein sequence ID" value="GEQ85919.1"/>
    <property type="molecule type" value="Genomic_DNA"/>
</dbReference>
<protein>
    <recommendedName>
        <fullName evidence="3">DUF1905 domain-containing protein</fullName>
    </recommendedName>
</protein>
<dbReference type="Pfam" id="PF13376">
    <property type="entry name" value="OmdA"/>
    <property type="match status" value="1"/>
</dbReference>
<evidence type="ECO:0000313" key="1">
    <source>
        <dbReference type="EMBL" id="GEQ85919.1"/>
    </source>
</evidence>
<evidence type="ECO:0000313" key="2">
    <source>
        <dbReference type="Proteomes" id="UP000326994"/>
    </source>
</evidence>
<dbReference type="AlphaFoldDB" id="A0A5J4G0B8"/>
<sequence>MLKSKKYEVSKEGPYFVILPEALAEQFLNAGHKRARVVASFNKKEISFHAAIRKIKGVYRMMFSKQHQKELGMCPSDYFTIQFFENTTKYGVEMPEELEAVLESDLEFMEAFQTLTDGKKRNLIYTIKRYKSSQTKIDKAITISENLKRGIVDQRLWIKPV</sequence>
<comment type="caution">
    <text evidence="1">The sequence shown here is derived from an EMBL/GenBank/DDBJ whole genome shotgun (WGS) entry which is preliminary data.</text>
</comment>
<reference evidence="1 2" key="1">
    <citation type="submission" date="2019-08" db="EMBL/GenBank/DDBJ databases">
        <title>Ulvibacter marinistellae sp. nov., isolated from a starfish, Patiria pectinifera.</title>
        <authorList>
            <person name="Kawano K."/>
            <person name="Ushijima N."/>
            <person name="Kihara M."/>
            <person name="Itoh H."/>
        </authorList>
    </citation>
    <scope>NUCLEOTIDE SEQUENCE [LARGE SCALE GENOMIC DNA]</scope>
    <source>
        <strain evidence="1 2">KK4</strain>
    </source>
</reference>
<name>A0A5J4G0B8_9FLAO</name>
<gene>
    <name evidence="1" type="ORF">ULMS_14270</name>
</gene>
<keyword evidence="2" id="KW-1185">Reference proteome</keyword>
<accession>A0A5J4G0B8</accession>
<organism evidence="1 2">
    <name type="scientific">Patiriisocius marinistellae</name>
    <dbReference type="NCBI Taxonomy" id="2494560"/>
    <lineage>
        <taxon>Bacteria</taxon>
        <taxon>Pseudomonadati</taxon>
        <taxon>Bacteroidota</taxon>
        <taxon>Flavobacteriia</taxon>
        <taxon>Flavobacteriales</taxon>
        <taxon>Flavobacteriaceae</taxon>
        <taxon>Patiriisocius</taxon>
    </lineage>
</organism>